<evidence type="ECO:0000256" key="1">
    <source>
        <dbReference type="SAM" id="SignalP"/>
    </source>
</evidence>
<evidence type="ECO:0000313" key="3">
    <source>
        <dbReference type="Proteomes" id="UP001628179"/>
    </source>
</evidence>
<feature type="signal peptide" evidence="1">
    <location>
        <begin position="1"/>
        <end position="19"/>
    </location>
</feature>
<evidence type="ECO:0000313" key="2">
    <source>
        <dbReference type="EMBL" id="GAB1317900.1"/>
    </source>
</evidence>
<comment type="caution">
    <text evidence="2">The sequence shown here is derived from an EMBL/GenBank/DDBJ whole genome shotgun (WGS) entry which is preliminary data.</text>
</comment>
<feature type="chain" id="PRO_5045631210" description="NACHT-NTPase and P-loop NTPases N-terminal domain-containing protein" evidence="1">
    <location>
        <begin position="20"/>
        <end position="228"/>
    </location>
</feature>
<keyword evidence="1" id="KW-0732">Signal</keyword>
<evidence type="ECO:0008006" key="4">
    <source>
        <dbReference type="Google" id="ProtNLM"/>
    </source>
</evidence>
<name>A0ABQ0GJG1_9PEZI</name>
<keyword evidence="3" id="KW-1185">Reference proteome</keyword>
<dbReference type="GeneID" id="98178853"/>
<accession>A0ABQ0GJG1</accession>
<dbReference type="EMBL" id="BAAFSV010000004">
    <property type="protein sequence ID" value="GAB1317900.1"/>
    <property type="molecule type" value="Genomic_DNA"/>
</dbReference>
<gene>
    <name evidence="2" type="ORF">MFIFM68171_08110</name>
</gene>
<reference evidence="2 3" key="1">
    <citation type="submission" date="2024-09" db="EMBL/GenBank/DDBJ databases">
        <title>Itraconazole resistance in Madurella fahalii resulting from another homologue of gene encoding cytochrome P450 14-alpha sterol demethylase (CYP51).</title>
        <authorList>
            <person name="Yoshioka I."/>
            <person name="Fahal A.H."/>
            <person name="Kaneko S."/>
            <person name="Yaguchi T."/>
        </authorList>
    </citation>
    <scope>NUCLEOTIDE SEQUENCE [LARGE SCALE GENOMIC DNA]</scope>
    <source>
        <strain evidence="2 3">IFM 68171</strain>
    </source>
</reference>
<dbReference type="RefSeq" id="XP_070919631.1">
    <property type="nucleotide sequence ID" value="XM_071063530.1"/>
</dbReference>
<sequence>MEVFASAAAVLQVLGQAVAVLQEVSQVREAIRAAPKTLEDAQMQLFGLERMVKDISLEPSLQNIPTITTVLSHIVDIGQDLVHILMAMKNLRQRSKMYQNVYMLIKRQRDEARLRDVLDRLGRSKVELGIEINVAHVRMTDRVAAGVQNIEKKVQLAVKKEHHHHLLRLEENKAMEDSDQVNGILGLESLGVSTTASVARNASYGNSRQKNLILAGPAAFRPLKVVDT</sequence>
<dbReference type="Proteomes" id="UP001628179">
    <property type="component" value="Unassembled WGS sequence"/>
</dbReference>
<organism evidence="2 3">
    <name type="scientific">Madurella fahalii</name>
    <dbReference type="NCBI Taxonomy" id="1157608"/>
    <lineage>
        <taxon>Eukaryota</taxon>
        <taxon>Fungi</taxon>
        <taxon>Dikarya</taxon>
        <taxon>Ascomycota</taxon>
        <taxon>Pezizomycotina</taxon>
        <taxon>Sordariomycetes</taxon>
        <taxon>Sordariomycetidae</taxon>
        <taxon>Sordariales</taxon>
        <taxon>Sordariales incertae sedis</taxon>
        <taxon>Madurella</taxon>
    </lineage>
</organism>
<protein>
    <recommendedName>
        <fullName evidence="4">NACHT-NTPase and P-loop NTPases N-terminal domain-containing protein</fullName>
    </recommendedName>
</protein>
<proteinExistence type="predicted"/>